<reference evidence="1" key="1">
    <citation type="submission" date="2021-06" db="EMBL/GenBank/DDBJ databases">
        <authorList>
            <person name="Kallberg Y."/>
            <person name="Tangrot J."/>
            <person name="Rosling A."/>
        </authorList>
    </citation>
    <scope>NUCLEOTIDE SEQUENCE</scope>
    <source>
        <strain evidence="1">FL130A</strain>
    </source>
</reference>
<keyword evidence="2" id="KW-1185">Reference proteome</keyword>
<gene>
    <name evidence="1" type="ORF">ALEPTO_LOCUS716</name>
</gene>
<proteinExistence type="predicted"/>
<accession>A0A9N8VFT4</accession>
<protein>
    <submittedName>
        <fullName evidence="1">3362_t:CDS:1</fullName>
    </submittedName>
</protein>
<sequence>FWRILEKELAKKLFPQHKPIRYSDSGGRNYEWAKEDREANNKLTVSCSESDAQCVQLLDLIPNQIFQ</sequence>
<dbReference type="EMBL" id="CAJVPS010000057">
    <property type="protein sequence ID" value="CAG8446445.1"/>
    <property type="molecule type" value="Genomic_DNA"/>
</dbReference>
<feature type="non-terminal residue" evidence="1">
    <location>
        <position position="1"/>
    </location>
</feature>
<dbReference type="Proteomes" id="UP000789508">
    <property type="component" value="Unassembled WGS sequence"/>
</dbReference>
<evidence type="ECO:0000313" key="2">
    <source>
        <dbReference type="Proteomes" id="UP000789508"/>
    </source>
</evidence>
<organism evidence="1 2">
    <name type="scientific">Ambispora leptoticha</name>
    <dbReference type="NCBI Taxonomy" id="144679"/>
    <lineage>
        <taxon>Eukaryota</taxon>
        <taxon>Fungi</taxon>
        <taxon>Fungi incertae sedis</taxon>
        <taxon>Mucoromycota</taxon>
        <taxon>Glomeromycotina</taxon>
        <taxon>Glomeromycetes</taxon>
        <taxon>Archaeosporales</taxon>
        <taxon>Ambisporaceae</taxon>
        <taxon>Ambispora</taxon>
    </lineage>
</organism>
<name>A0A9N8VFT4_9GLOM</name>
<dbReference type="AlphaFoldDB" id="A0A9N8VFT4"/>
<evidence type="ECO:0000313" key="1">
    <source>
        <dbReference type="EMBL" id="CAG8446445.1"/>
    </source>
</evidence>
<comment type="caution">
    <text evidence="1">The sequence shown here is derived from an EMBL/GenBank/DDBJ whole genome shotgun (WGS) entry which is preliminary data.</text>
</comment>